<organism evidence="1 2">
    <name type="scientific">Erysipelothrix larvae</name>
    <dbReference type="NCBI Taxonomy" id="1514105"/>
    <lineage>
        <taxon>Bacteria</taxon>
        <taxon>Bacillati</taxon>
        <taxon>Bacillota</taxon>
        <taxon>Erysipelotrichia</taxon>
        <taxon>Erysipelotrichales</taxon>
        <taxon>Erysipelotrichaceae</taxon>
        <taxon>Erysipelothrix</taxon>
    </lineage>
</organism>
<accession>A0A120JU25</accession>
<sequence length="69" mass="7849">MKKGLLIGLLLLAGCTQTSTKIDESIPANQMFTGMNTKFQKLAFQQQMTQFITLILEHFMCTMMRCKSL</sequence>
<gene>
    <name evidence="1" type="ORF">AOC36_11705</name>
</gene>
<geneLocation type="plasmid" evidence="1">
    <name>unnamed</name>
</geneLocation>
<dbReference type="PROSITE" id="PS51257">
    <property type="entry name" value="PROKAR_LIPOPROTEIN"/>
    <property type="match status" value="1"/>
</dbReference>
<protein>
    <submittedName>
        <fullName evidence="1">Uncharacterized protein</fullName>
    </submittedName>
</protein>
<dbReference type="Proteomes" id="UP000063781">
    <property type="component" value="Plasmid unnamed"/>
</dbReference>
<keyword evidence="1" id="KW-0614">Plasmid</keyword>
<proteinExistence type="predicted"/>
<dbReference type="RefSeq" id="WP_067634667.1">
    <property type="nucleotide sequence ID" value="NZ_CP013214.1"/>
</dbReference>
<evidence type="ECO:0000313" key="2">
    <source>
        <dbReference type="Proteomes" id="UP000063781"/>
    </source>
</evidence>
<name>A0A120JU25_9FIRM</name>
<dbReference type="EMBL" id="CP013214">
    <property type="protein sequence ID" value="AMC94695.1"/>
    <property type="molecule type" value="Genomic_DNA"/>
</dbReference>
<keyword evidence="2" id="KW-1185">Reference proteome</keyword>
<dbReference type="KEGG" id="erl:AOC36_11705"/>
<dbReference type="AlphaFoldDB" id="A0A120JU25"/>
<reference evidence="1 2" key="1">
    <citation type="submission" date="2015-10" db="EMBL/GenBank/DDBJ databases">
        <title>Erysipelothrix larvae sp. LV19 isolated from the larval gut of the rhinoceros beetle, Trypoxylus dichotomus.</title>
        <authorList>
            <person name="Lim S."/>
            <person name="Kim B.-C."/>
        </authorList>
    </citation>
    <scope>NUCLEOTIDE SEQUENCE [LARGE SCALE GENOMIC DNA]</scope>
    <source>
        <strain evidence="1 2">LV19</strain>
        <plasmid evidence="2">Plasmid</plasmid>
    </source>
</reference>
<evidence type="ECO:0000313" key="1">
    <source>
        <dbReference type="EMBL" id="AMC94695.1"/>
    </source>
</evidence>